<dbReference type="Gene3D" id="1.10.8.60">
    <property type="match status" value="1"/>
</dbReference>
<dbReference type="AlphaFoldDB" id="Q93AP2"/>
<dbReference type="PANTHER" id="PTHR32071:SF77">
    <property type="entry name" value="TRANSCRIPTIONAL REGULATORY PROTEIN"/>
    <property type="match status" value="1"/>
</dbReference>
<evidence type="ECO:0000256" key="3">
    <source>
        <dbReference type="ARBA" id="ARBA00023015"/>
    </source>
</evidence>
<dbReference type="SUPFAM" id="SSF55781">
    <property type="entry name" value="GAF domain-like"/>
    <property type="match status" value="1"/>
</dbReference>
<keyword evidence="1" id="KW-0547">Nucleotide-binding</keyword>
<dbReference type="PANTHER" id="PTHR32071">
    <property type="entry name" value="TRANSCRIPTIONAL REGULATORY PROTEIN"/>
    <property type="match status" value="1"/>
</dbReference>
<evidence type="ECO:0000256" key="5">
    <source>
        <dbReference type="ARBA" id="ARBA00023163"/>
    </source>
</evidence>
<dbReference type="GO" id="GO:0043565">
    <property type="term" value="F:sequence-specific DNA binding"/>
    <property type="evidence" value="ECO:0007669"/>
    <property type="project" value="InterPro"/>
</dbReference>
<dbReference type="InterPro" id="IPR027417">
    <property type="entry name" value="P-loop_NTPase"/>
</dbReference>
<dbReference type="SUPFAM" id="SSF52540">
    <property type="entry name" value="P-loop containing nucleoside triphosphate hydrolases"/>
    <property type="match status" value="1"/>
</dbReference>
<keyword evidence="5" id="KW-0804">Transcription</keyword>
<dbReference type="GO" id="GO:0005524">
    <property type="term" value="F:ATP binding"/>
    <property type="evidence" value="ECO:0007669"/>
    <property type="project" value="UniProtKB-KW"/>
</dbReference>
<dbReference type="InterPro" id="IPR002197">
    <property type="entry name" value="HTH_Fis"/>
</dbReference>
<keyword evidence="4" id="KW-0238">DNA-binding</keyword>
<proteinExistence type="predicted"/>
<dbReference type="GO" id="GO:0006355">
    <property type="term" value="P:regulation of DNA-templated transcription"/>
    <property type="evidence" value="ECO:0007669"/>
    <property type="project" value="InterPro"/>
</dbReference>
<dbReference type="Gene3D" id="3.30.450.40">
    <property type="match status" value="1"/>
</dbReference>
<reference evidence="7" key="1">
    <citation type="journal article" date="2002" name="J. Bacteriol.">
        <title>The superantigen gene ypm is located in an unstable chromosomal locus of Yersinia pseudotuberculosis.</title>
        <authorList>
            <person name="Carnoy C."/>
            <person name="Floquet S."/>
            <person name="Marceau M."/>
            <person name="Sebbane F."/>
            <person name="Haentjens-Herwegh S."/>
            <person name="Devalckenaere A."/>
            <person name="Simonet M."/>
        </authorList>
    </citation>
    <scope>NUCLEOTIDE SEQUENCE</scope>
    <source>
        <strain evidence="7">487/90</strain>
    </source>
</reference>
<organism evidence="7">
    <name type="scientific">Yersinia pseudotuberculosis</name>
    <dbReference type="NCBI Taxonomy" id="633"/>
    <lineage>
        <taxon>Bacteria</taxon>
        <taxon>Pseudomonadati</taxon>
        <taxon>Pseudomonadota</taxon>
        <taxon>Gammaproteobacteria</taxon>
        <taxon>Enterobacterales</taxon>
        <taxon>Yersiniaceae</taxon>
        <taxon>Yersinia</taxon>
    </lineage>
</organism>
<keyword evidence="3" id="KW-0805">Transcription regulation</keyword>
<evidence type="ECO:0000256" key="4">
    <source>
        <dbReference type="ARBA" id="ARBA00023125"/>
    </source>
</evidence>
<protein>
    <submittedName>
        <fullName evidence="7">Putative transcriptional regulator</fullName>
    </submittedName>
</protein>
<dbReference type="InterPro" id="IPR003593">
    <property type="entry name" value="AAA+_ATPase"/>
</dbReference>
<dbReference type="Pfam" id="PF25601">
    <property type="entry name" value="AAA_lid_14"/>
    <property type="match status" value="1"/>
</dbReference>
<dbReference type="PROSITE" id="PS50045">
    <property type="entry name" value="SIGMA54_INTERACT_4"/>
    <property type="match status" value="1"/>
</dbReference>
<dbReference type="InterPro" id="IPR058031">
    <property type="entry name" value="AAA_lid_NorR"/>
</dbReference>
<dbReference type="Pfam" id="PF01590">
    <property type="entry name" value="GAF"/>
    <property type="match status" value="1"/>
</dbReference>
<dbReference type="Gene3D" id="1.10.10.60">
    <property type="entry name" value="Homeodomain-like"/>
    <property type="match status" value="1"/>
</dbReference>
<dbReference type="SUPFAM" id="SSF46689">
    <property type="entry name" value="Homeodomain-like"/>
    <property type="match status" value="1"/>
</dbReference>
<dbReference type="Gene3D" id="3.40.50.300">
    <property type="entry name" value="P-loop containing nucleotide triphosphate hydrolases"/>
    <property type="match status" value="1"/>
</dbReference>
<dbReference type="SMART" id="SM00382">
    <property type="entry name" value="AAA"/>
    <property type="match status" value="1"/>
</dbReference>
<dbReference type="Pfam" id="PF02954">
    <property type="entry name" value="HTH_8"/>
    <property type="match status" value="1"/>
</dbReference>
<dbReference type="InterPro" id="IPR029016">
    <property type="entry name" value="GAF-like_dom_sf"/>
</dbReference>
<gene>
    <name evidence="7" type="primary">orf7</name>
</gene>
<keyword evidence="2" id="KW-0067">ATP-binding</keyword>
<dbReference type="CDD" id="cd00009">
    <property type="entry name" value="AAA"/>
    <property type="match status" value="1"/>
</dbReference>
<dbReference type="FunFam" id="3.40.50.300:FF:000006">
    <property type="entry name" value="DNA-binding transcriptional regulator NtrC"/>
    <property type="match status" value="1"/>
</dbReference>
<dbReference type="InterPro" id="IPR002078">
    <property type="entry name" value="Sigma_54_int"/>
</dbReference>
<sequence length="608" mass="68041">MHGSGVRLSMQENLSTVSTPTIACNQRLRDSWLRSQLYGLDRISDDFPRIRQGELADLLVSNALLQQFAQPTVKALVKKIADKQSVVVLADASGLVLNTFGDIQALHKAQRFALTPGNLWSECSRGTNAIGTALAIDDSCEIYGHQHYLISNQGLYCAAMPLQAPNGQIAGVLDISGPTYYPHPYTLAWIKDAAKQIEHLWVKQSLHPDQWLMSLHPEIQGIDNIEELLLVFSDNVLMAANRRAMHELELAADQFGTLTFQQLFPQSKQVANHVPHPLMAYNQQRYFFRLRAPARSHFPVIHFPTTSVTSPDLSFSLCGDDKKMVRLLNAGVSLCINGETGSGKEYVSRALYQQSRWRQGKFVVINCAAIPESLIESELFGYQPGAFTGASKNGYIGKIREADGGVLFLDEIGDMPLSLQTRLLRVLQEKEVTPLGSSRSWPVNFAVICATHRNLPQLVAEGGFREDLLYRLQEFSLTIPPLREWPALPAFILQLWRELGGEQRGICFTPALLDTLAKHPWPGNVRQLRSLLKVLLALADDDEVLDCNTLPNNYRYGNSEPYPALQQHDKQLIEKTLQYFNGNISKTAKALGIARSTLYRRAAREKRQ</sequence>
<feature type="domain" description="Sigma-54 factor interaction" evidence="6">
    <location>
        <begin position="326"/>
        <end position="537"/>
    </location>
</feature>
<dbReference type="PRINTS" id="PR01590">
    <property type="entry name" value="HTHFIS"/>
</dbReference>
<evidence type="ECO:0000313" key="7">
    <source>
        <dbReference type="EMBL" id="AAL14970.1"/>
    </source>
</evidence>
<accession>Q93AP2</accession>
<dbReference type="Pfam" id="PF00158">
    <property type="entry name" value="Sigma54_activat"/>
    <property type="match status" value="1"/>
</dbReference>
<evidence type="ECO:0000256" key="2">
    <source>
        <dbReference type="ARBA" id="ARBA00022840"/>
    </source>
</evidence>
<dbReference type="InterPro" id="IPR009057">
    <property type="entry name" value="Homeodomain-like_sf"/>
</dbReference>
<name>Q93AP2_YERPU</name>
<evidence type="ECO:0000259" key="6">
    <source>
        <dbReference type="PROSITE" id="PS50045"/>
    </source>
</evidence>
<evidence type="ECO:0000256" key="1">
    <source>
        <dbReference type="ARBA" id="ARBA00022741"/>
    </source>
</evidence>
<dbReference type="EMBL" id="AF418982">
    <property type="protein sequence ID" value="AAL14970.1"/>
    <property type="molecule type" value="Genomic_DNA"/>
</dbReference>
<dbReference type="InterPro" id="IPR003018">
    <property type="entry name" value="GAF"/>
</dbReference>